<dbReference type="InterPro" id="IPR023608">
    <property type="entry name" value="Transglutaminase_animal"/>
</dbReference>
<reference evidence="5 6" key="1">
    <citation type="journal article" date="2012" name="Genome Biol.">
        <title>Sequencing three crocodilian genomes to illuminate the evolution of archosaurs and amniotes.</title>
        <authorList>
            <person name="St John J.A."/>
            <person name="Braun E.L."/>
            <person name="Isberg S.R."/>
            <person name="Miles L.G."/>
            <person name="Chong A.Y."/>
            <person name="Gongora J."/>
            <person name="Dalzell P."/>
            <person name="Moran C."/>
            <person name="Bed'hom B."/>
            <person name="Abzhanov A."/>
            <person name="Burgess S.C."/>
            <person name="Cooksey A.M."/>
            <person name="Castoe T.A."/>
            <person name="Crawford N.G."/>
            <person name="Densmore L.D."/>
            <person name="Drew J.C."/>
            <person name="Edwards S.V."/>
            <person name="Faircloth B.C."/>
            <person name="Fujita M.K."/>
            <person name="Greenwold M.J."/>
            <person name="Hoffmann F.G."/>
            <person name="Howard J.M."/>
            <person name="Iguchi T."/>
            <person name="Janes D.E."/>
            <person name="Khan S.Y."/>
            <person name="Kohno S."/>
            <person name="de Koning A.J."/>
            <person name="Lance S.L."/>
            <person name="McCarthy F.M."/>
            <person name="McCormack J.E."/>
            <person name="Merchant M.E."/>
            <person name="Peterson D.G."/>
            <person name="Pollock D.D."/>
            <person name="Pourmand N."/>
            <person name="Raney B.J."/>
            <person name="Roessler K.A."/>
            <person name="Sanford J.R."/>
            <person name="Sawyer R.H."/>
            <person name="Schmidt C.J."/>
            <person name="Triplett E.W."/>
            <person name="Tuberville T.D."/>
            <person name="Venegas-Anaya M."/>
            <person name="Howard J.T."/>
            <person name="Jarvis E.D."/>
            <person name="Guillette L.J.Jr."/>
            <person name="Glenn T.C."/>
            <person name="Green R.E."/>
            <person name="Ray D.A."/>
        </authorList>
    </citation>
    <scope>NUCLEOTIDE SEQUENCE [LARGE SCALE GENOMIC DNA]</scope>
    <source>
        <strain evidence="5">KSC_2009_1</strain>
    </source>
</reference>
<dbReference type="Pfam" id="PF00927">
    <property type="entry name" value="Transglut_C"/>
    <property type="match status" value="2"/>
</dbReference>
<keyword evidence="2" id="KW-0106">Calcium</keyword>
<protein>
    <submittedName>
        <fullName evidence="5">Uncharacterized protein</fullName>
    </submittedName>
</protein>
<proteinExistence type="inferred from homology"/>
<dbReference type="EMBL" id="AKHW03004933">
    <property type="protein sequence ID" value="KYO28281.1"/>
    <property type="molecule type" value="Genomic_DNA"/>
</dbReference>
<comment type="cofactor">
    <cofactor evidence="2">
        <name>Ca(2+)</name>
        <dbReference type="ChEBI" id="CHEBI:29108"/>
    </cofactor>
    <text evidence="2">Binds 1 Ca(2+) ion per subunit.</text>
</comment>
<dbReference type="PANTHER" id="PTHR11590:SF38">
    <property type="entry name" value="PROTEIN-GLUTAMINE GAMMA-GLUTAMYLTRANSFERASE 5"/>
    <property type="match status" value="1"/>
</dbReference>
<evidence type="ECO:0000313" key="6">
    <source>
        <dbReference type="Proteomes" id="UP000050525"/>
    </source>
</evidence>
<dbReference type="InterPro" id="IPR013783">
    <property type="entry name" value="Ig-like_fold"/>
</dbReference>
<dbReference type="GO" id="GO:0046872">
    <property type="term" value="F:metal ion binding"/>
    <property type="evidence" value="ECO:0007669"/>
    <property type="project" value="UniProtKB-KW"/>
</dbReference>
<evidence type="ECO:0000259" key="3">
    <source>
        <dbReference type="Pfam" id="PF00868"/>
    </source>
</evidence>
<feature type="domain" description="Transglutaminase C-terminal" evidence="4">
    <location>
        <begin position="459"/>
        <end position="556"/>
    </location>
</feature>
<evidence type="ECO:0000259" key="4">
    <source>
        <dbReference type="Pfam" id="PF00927"/>
    </source>
</evidence>
<accession>A0A151MUQ6</accession>
<dbReference type="SUPFAM" id="SSF81296">
    <property type="entry name" value="E set domains"/>
    <property type="match status" value="1"/>
</dbReference>
<evidence type="ECO:0000256" key="1">
    <source>
        <dbReference type="ARBA" id="ARBA00005968"/>
    </source>
</evidence>
<feature type="binding site" evidence="2">
    <location>
        <position position="285"/>
    </location>
    <ligand>
        <name>Ca(2+)</name>
        <dbReference type="ChEBI" id="CHEBI:29108"/>
    </ligand>
</feature>
<evidence type="ECO:0000313" key="5">
    <source>
        <dbReference type="EMBL" id="KYO28281.1"/>
    </source>
</evidence>
<dbReference type="GO" id="GO:0003810">
    <property type="term" value="F:protein-glutamine gamma-glutamyltransferase activity"/>
    <property type="evidence" value="ECO:0007669"/>
    <property type="project" value="InterPro"/>
</dbReference>
<dbReference type="PANTHER" id="PTHR11590">
    <property type="entry name" value="PROTEIN-GLUTAMINE GAMMA-GLUTAMYLTRANSFERASE"/>
    <property type="match status" value="1"/>
</dbReference>
<comment type="caution">
    <text evidence="5">The sequence shown here is derived from an EMBL/GenBank/DDBJ whole genome shotgun (WGS) entry which is preliminary data.</text>
</comment>
<dbReference type="FunFam" id="2.60.40.10:FF:000090">
    <property type="entry name" value="Protein-glutamine gamma-glutamyltransferase 2"/>
    <property type="match status" value="1"/>
</dbReference>
<organism evidence="5 6">
    <name type="scientific">Alligator mississippiensis</name>
    <name type="common">American alligator</name>
    <dbReference type="NCBI Taxonomy" id="8496"/>
    <lineage>
        <taxon>Eukaryota</taxon>
        <taxon>Metazoa</taxon>
        <taxon>Chordata</taxon>
        <taxon>Craniata</taxon>
        <taxon>Vertebrata</taxon>
        <taxon>Euteleostomi</taxon>
        <taxon>Archelosauria</taxon>
        <taxon>Archosauria</taxon>
        <taxon>Crocodylia</taxon>
        <taxon>Alligatoridae</taxon>
        <taxon>Alligatorinae</taxon>
        <taxon>Alligator</taxon>
    </lineage>
</organism>
<dbReference type="InterPro" id="IPR036238">
    <property type="entry name" value="Transglutaminase_C_sf"/>
</dbReference>
<keyword evidence="6" id="KW-1185">Reference proteome</keyword>
<dbReference type="STRING" id="8496.A0A151MUQ6"/>
<dbReference type="Pfam" id="PF00868">
    <property type="entry name" value="Transglut_N"/>
    <property type="match status" value="1"/>
</dbReference>
<dbReference type="InterPro" id="IPR008958">
    <property type="entry name" value="Transglutaminase_C"/>
</dbReference>
<dbReference type="InterPro" id="IPR038765">
    <property type="entry name" value="Papain-like_cys_pep_sf"/>
</dbReference>
<dbReference type="InterPro" id="IPR036985">
    <property type="entry name" value="Transglutaminase-like_sf"/>
</dbReference>
<dbReference type="AlphaFoldDB" id="A0A151MUQ6"/>
<dbReference type="InterPro" id="IPR050779">
    <property type="entry name" value="Transglutaminase"/>
</dbReference>
<dbReference type="Proteomes" id="UP000050525">
    <property type="component" value="Unassembled WGS sequence"/>
</dbReference>
<dbReference type="Gene3D" id="2.60.40.10">
    <property type="entry name" value="Immunoglobulins"/>
    <property type="match status" value="3"/>
</dbReference>
<feature type="binding site" evidence="2">
    <location>
        <position position="239"/>
    </location>
    <ligand>
        <name>Ca(2+)</name>
        <dbReference type="ChEBI" id="CHEBI:29108"/>
    </ligand>
</feature>
<gene>
    <name evidence="5" type="ORF">Y1Q_0021980</name>
</gene>
<feature type="domain" description="Transglutaminase C-terminal" evidence="4">
    <location>
        <begin position="348"/>
        <end position="427"/>
    </location>
</feature>
<evidence type="ECO:0000256" key="2">
    <source>
        <dbReference type="PIRSR" id="PIRSR000459-2"/>
    </source>
</evidence>
<dbReference type="SUPFAM" id="SSF49309">
    <property type="entry name" value="Transglutaminase, two C-terminal domains"/>
    <property type="match status" value="2"/>
</dbReference>
<name>A0A151MUQ6_ALLMI</name>
<sequence length="561" mass="62119">MATGPNAEKSSGTRAVFPVTRSGPTSSWRAVCAHTSPSCVEITLSAPANAVIGRYLLQARVDSGTGQATSYRLWEFTLLSTHGAQGNKNWIHPCPWNYGQINSNDDSGVLLGNWSEDYSGGICPCEWTGSVAILRQWDATGAQPVKYGQCWVFAAAMCTGHEKDGNLVIDEYYNTMGHILATESKDSIWLRRVAGAGRNTSGTSNGLYCCGPAPVKAIKEGDLHLSYDTPFVFSMVNADRVVWLIYGARKEKLLCDSRCVGNHISTKSIGRDERKDITDSYKYREGSQEERQVFAKALARAQHRKAQGPSTAEPQASRFLPGLRASLDVSSPAERHGQEAPSKVHTCLRLKLAKSPEVGQDLSLVLLAENLAFEHKDLKLSISTGSVLHDGTPLPPFWQNTLYIPFRPKEEKVIPWTISYTQYGRHLSQDRLVRVSVVGEENSTWEKLLVERIITLAYPAILINVLSPIVVNRPFALDVEITNPLHEPARDCVLTMEGSGLLKEQLRLDIGVLRAQERSNITFQIIPFKTGQRQLQVNFKSNKFKDIKGHTTLIVAPNTRF</sequence>
<comment type="similarity">
    <text evidence="1">Belongs to the transglutaminase superfamily. Transglutaminase family.</text>
</comment>
<feature type="binding site" evidence="2">
    <location>
        <position position="290"/>
    </location>
    <ligand>
        <name>Ca(2+)</name>
        <dbReference type="ChEBI" id="CHEBI:29108"/>
    </ligand>
</feature>
<dbReference type="Gene3D" id="3.90.260.10">
    <property type="entry name" value="Transglutaminase-like"/>
    <property type="match status" value="2"/>
</dbReference>
<keyword evidence="2" id="KW-0479">Metal-binding</keyword>
<feature type="domain" description="Transglutaminase N-terminal" evidence="3">
    <location>
        <begin position="2"/>
        <end position="61"/>
    </location>
</feature>
<feature type="binding site" evidence="2">
    <location>
        <position position="237"/>
    </location>
    <ligand>
        <name>Ca(2+)</name>
        <dbReference type="ChEBI" id="CHEBI:29108"/>
    </ligand>
</feature>
<dbReference type="InterPro" id="IPR001102">
    <property type="entry name" value="Transglutaminase_N"/>
</dbReference>
<dbReference type="SUPFAM" id="SSF54001">
    <property type="entry name" value="Cysteine proteinases"/>
    <property type="match status" value="1"/>
</dbReference>
<dbReference type="InterPro" id="IPR014756">
    <property type="entry name" value="Ig_E-set"/>
</dbReference>
<dbReference type="PIRSF" id="PIRSF000459">
    <property type="entry name" value="TGM_EBP42"/>
    <property type="match status" value="1"/>
</dbReference>